<dbReference type="PANTHER" id="PTHR44054">
    <property type="entry name" value="SYNAPTIC VESICLE MEMBRANE PROTEIN VAT-1 HOMOLOG-LIKE"/>
    <property type="match status" value="1"/>
</dbReference>
<dbReference type="PANTHER" id="PTHR44054:SF1">
    <property type="entry name" value="SYNAPTIC VESICLE MEMBRANE PROTEIN VAT-1 HOMOLOG"/>
    <property type="match status" value="1"/>
</dbReference>
<evidence type="ECO:0000259" key="2">
    <source>
        <dbReference type="SMART" id="SM00829"/>
    </source>
</evidence>
<dbReference type="EMBL" id="FXTH01000004">
    <property type="protein sequence ID" value="SMO51638.1"/>
    <property type="molecule type" value="Genomic_DNA"/>
</dbReference>
<evidence type="ECO:0000313" key="3">
    <source>
        <dbReference type="EMBL" id="SMO51638.1"/>
    </source>
</evidence>
<dbReference type="SUPFAM" id="SSF50129">
    <property type="entry name" value="GroES-like"/>
    <property type="match status" value="1"/>
</dbReference>
<keyword evidence="4" id="KW-1185">Reference proteome</keyword>
<organism evidence="3 4">
    <name type="scientific">Fodinibius sediminis</name>
    <dbReference type="NCBI Taxonomy" id="1214077"/>
    <lineage>
        <taxon>Bacteria</taxon>
        <taxon>Pseudomonadati</taxon>
        <taxon>Balneolota</taxon>
        <taxon>Balneolia</taxon>
        <taxon>Balneolales</taxon>
        <taxon>Balneolaceae</taxon>
        <taxon>Fodinibius</taxon>
    </lineage>
</organism>
<sequence>MRQVVTTKSGGYEVLSVQEAADPAAGPGELVIDVKAAGLNFADILARKGQYPDGPSKPCVMGYEVAGTVSALGDAVKDRSLLGRDVIAMTRFGGQAEQVVVTPSQLFAKPARLSFEEAAALPVNYLTAYVLLAVMGSLQANESVLIHNVGGGVGLAALDIARHIGATTFGTASRRKHAFLEDRGLDHVIDYRNNDWYEEVMHLTEGRGVELITDPLGGREWKRSYQALRSTGRLGMFGISTASNGSGLFKGAWNMLKTVLQMPFYHPLPLLNKNKGVFGVNIGHLWDEKEKGRLWMKNILEGVDEGWITPHVDAVFTFEEAAEAHRYIEERKNIGKVILVPS</sequence>
<dbReference type="Proteomes" id="UP000317593">
    <property type="component" value="Unassembled WGS sequence"/>
</dbReference>
<accession>A0A521BWU5</accession>
<dbReference type="InterPro" id="IPR052100">
    <property type="entry name" value="SV-ATPase_mito-regulator"/>
</dbReference>
<dbReference type="CDD" id="cd08275">
    <property type="entry name" value="MDR3"/>
    <property type="match status" value="1"/>
</dbReference>
<gene>
    <name evidence="3" type="ORF">SAMN06265218_104124</name>
</gene>
<dbReference type="OrthoDB" id="9787435at2"/>
<evidence type="ECO:0000256" key="1">
    <source>
        <dbReference type="ARBA" id="ARBA00023002"/>
    </source>
</evidence>
<dbReference type="Gene3D" id="3.90.180.10">
    <property type="entry name" value="Medium-chain alcohol dehydrogenases, catalytic domain"/>
    <property type="match status" value="1"/>
</dbReference>
<evidence type="ECO:0000313" key="4">
    <source>
        <dbReference type="Proteomes" id="UP000317593"/>
    </source>
</evidence>
<dbReference type="InterPro" id="IPR036291">
    <property type="entry name" value="NAD(P)-bd_dom_sf"/>
</dbReference>
<reference evidence="3 4" key="1">
    <citation type="submission" date="2017-05" db="EMBL/GenBank/DDBJ databases">
        <authorList>
            <person name="Varghese N."/>
            <person name="Submissions S."/>
        </authorList>
    </citation>
    <scope>NUCLEOTIDE SEQUENCE [LARGE SCALE GENOMIC DNA]</scope>
    <source>
        <strain evidence="3 4">DSM 21194</strain>
    </source>
</reference>
<protein>
    <submittedName>
        <fullName evidence="3">NADPH:quinone reductase</fullName>
    </submittedName>
</protein>
<dbReference type="GO" id="GO:0016491">
    <property type="term" value="F:oxidoreductase activity"/>
    <property type="evidence" value="ECO:0007669"/>
    <property type="project" value="UniProtKB-KW"/>
</dbReference>
<dbReference type="InterPro" id="IPR011032">
    <property type="entry name" value="GroES-like_sf"/>
</dbReference>
<dbReference type="AlphaFoldDB" id="A0A521BWU5"/>
<dbReference type="Pfam" id="PF13602">
    <property type="entry name" value="ADH_zinc_N_2"/>
    <property type="match status" value="1"/>
</dbReference>
<name>A0A521BWU5_9BACT</name>
<dbReference type="Pfam" id="PF08240">
    <property type="entry name" value="ADH_N"/>
    <property type="match status" value="1"/>
</dbReference>
<proteinExistence type="predicted"/>
<keyword evidence="1" id="KW-0560">Oxidoreductase</keyword>
<dbReference type="RefSeq" id="WP_142713643.1">
    <property type="nucleotide sequence ID" value="NZ_FXTH01000004.1"/>
</dbReference>
<dbReference type="InterPro" id="IPR013154">
    <property type="entry name" value="ADH-like_N"/>
</dbReference>
<dbReference type="SUPFAM" id="SSF51735">
    <property type="entry name" value="NAD(P)-binding Rossmann-fold domains"/>
    <property type="match status" value="1"/>
</dbReference>
<dbReference type="InterPro" id="IPR020843">
    <property type="entry name" value="ER"/>
</dbReference>
<dbReference type="Gene3D" id="3.40.50.720">
    <property type="entry name" value="NAD(P)-binding Rossmann-like Domain"/>
    <property type="match status" value="1"/>
</dbReference>
<dbReference type="SMART" id="SM00829">
    <property type="entry name" value="PKS_ER"/>
    <property type="match status" value="1"/>
</dbReference>
<feature type="domain" description="Enoyl reductase (ER)" evidence="2">
    <location>
        <begin position="10"/>
        <end position="339"/>
    </location>
</feature>